<evidence type="ECO:0000313" key="21">
    <source>
        <dbReference type="RefSeq" id="XP_011369119.1"/>
    </source>
</evidence>
<dbReference type="InterPro" id="IPR002117">
    <property type="entry name" value="p53_tumour_suppressor"/>
</dbReference>
<dbReference type="CDD" id="cd08367">
    <property type="entry name" value="P53"/>
    <property type="match status" value="1"/>
</dbReference>
<dbReference type="Proteomes" id="UP000515202">
    <property type="component" value="Unplaced"/>
</dbReference>
<dbReference type="OrthoDB" id="5915660at2759"/>
<dbReference type="Pfam" id="PF07647">
    <property type="entry name" value="SAM_2"/>
    <property type="match status" value="1"/>
</dbReference>
<comment type="similarity">
    <text evidence="3 17">Belongs to the p53 family.</text>
</comment>
<organism evidence="20 21">
    <name type="scientific">Pteropus vampyrus</name>
    <name type="common">Large flying fox</name>
    <dbReference type="NCBI Taxonomy" id="132908"/>
    <lineage>
        <taxon>Eukaryota</taxon>
        <taxon>Metazoa</taxon>
        <taxon>Chordata</taxon>
        <taxon>Craniata</taxon>
        <taxon>Vertebrata</taxon>
        <taxon>Euteleostomi</taxon>
        <taxon>Mammalia</taxon>
        <taxon>Eutheria</taxon>
        <taxon>Laurasiatheria</taxon>
        <taxon>Chiroptera</taxon>
        <taxon>Yinpterochiroptera</taxon>
        <taxon>Pteropodoidea</taxon>
        <taxon>Pteropodidae</taxon>
        <taxon>Pteropodinae</taxon>
        <taxon>Pteropus</taxon>
    </lineage>
</organism>
<comment type="function">
    <text evidence="17">Participates in the apoptotic response to DNA damage. Isoforms containing the transactivation domain are pro-apoptotic, isoforms lacking the domain are anti-apoptotic and block the function of p53 and transactivating p73 isoforms. May be a tumor suppressor protein.</text>
</comment>
<evidence type="ECO:0000256" key="10">
    <source>
        <dbReference type="ARBA" id="ARBA00023125"/>
    </source>
</evidence>
<evidence type="ECO:0000256" key="7">
    <source>
        <dbReference type="ARBA" id="ARBA00022833"/>
    </source>
</evidence>
<evidence type="ECO:0000256" key="1">
    <source>
        <dbReference type="ARBA" id="ARBA00004240"/>
    </source>
</evidence>
<evidence type="ECO:0000259" key="19">
    <source>
        <dbReference type="SMART" id="SM00454"/>
    </source>
</evidence>
<dbReference type="GO" id="GO:0006915">
    <property type="term" value="P:apoptotic process"/>
    <property type="evidence" value="ECO:0007669"/>
    <property type="project" value="UniProtKB-KW"/>
</dbReference>
<dbReference type="InterPro" id="IPR010991">
    <property type="entry name" value="p53_tetrameristn"/>
</dbReference>
<dbReference type="AlphaFoldDB" id="A0A6P3QZY3"/>
<keyword evidence="7 14" id="KW-0862">Zinc</keyword>
<keyword evidence="20" id="KW-1185">Reference proteome</keyword>
<dbReference type="InterPro" id="IPR037612">
    <property type="entry name" value="Tumour-p73_SAM"/>
</dbReference>
<evidence type="ECO:0000256" key="8">
    <source>
        <dbReference type="ARBA" id="ARBA00022843"/>
    </source>
</evidence>
<keyword evidence="8" id="KW-0832">Ubl conjugation</keyword>
<proteinExistence type="inferred from homology"/>
<dbReference type="Pfam" id="PF00870">
    <property type="entry name" value="P53"/>
    <property type="match status" value="1"/>
</dbReference>
<evidence type="ECO:0000256" key="9">
    <source>
        <dbReference type="ARBA" id="ARBA00023015"/>
    </source>
</evidence>
<keyword evidence="10 17" id="KW-0238">DNA-binding</keyword>
<evidence type="ECO:0000313" key="20">
    <source>
        <dbReference type="Proteomes" id="UP000515202"/>
    </source>
</evidence>
<dbReference type="InterPro" id="IPR001660">
    <property type="entry name" value="SAM"/>
</dbReference>
<dbReference type="GO" id="GO:0005783">
    <property type="term" value="C:endoplasmic reticulum"/>
    <property type="evidence" value="ECO:0007669"/>
    <property type="project" value="UniProtKB-SubCell"/>
</dbReference>
<keyword evidence="12 17" id="KW-0804">Transcription</keyword>
<keyword evidence="5 14" id="KW-0479">Metal-binding</keyword>
<dbReference type="InterPro" id="IPR036674">
    <property type="entry name" value="p53_tetramer_sf"/>
</dbReference>
<comment type="subcellular location">
    <subcellularLocation>
        <location evidence="2">Cytoplasm</location>
        <location evidence="2">Cytoskeleton</location>
        <location evidence="2">Microtubule organizing center</location>
        <location evidence="2">Centrosome</location>
    </subcellularLocation>
    <subcellularLocation>
        <location evidence="17">Cytoplasm</location>
    </subcellularLocation>
    <subcellularLocation>
        <location evidence="17">Nucleus</location>
    </subcellularLocation>
    <subcellularLocation>
        <location evidence="1">Endoplasmic reticulum</location>
    </subcellularLocation>
</comment>
<dbReference type="Gene3D" id="2.60.40.720">
    <property type="match status" value="1"/>
</dbReference>
<feature type="binding site" evidence="14">
    <location>
        <position position="126"/>
    </location>
    <ligand>
        <name>Zn(2+)</name>
        <dbReference type="ChEBI" id="CHEBI:29105"/>
    </ligand>
</feature>
<dbReference type="CTD" id="7161"/>
<dbReference type="GO" id="GO:0005634">
    <property type="term" value="C:nucleus"/>
    <property type="evidence" value="ECO:0007669"/>
    <property type="project" value="UniProtKB-SubCell"/>
</dbReference>
<dbReference type="RefSeq" id="XP_011369119.1">
    <property type="nucleotide sequence ID" value="XM_011370817.1"/>
</dbReference>
<dbReference type="GO" id="GO:0000978">
    <property type="term" value="F:RNA polymerase II cis-regulatory region sequence-specific DNA binding"/>
    <property type="evidence" value="ECO:0007669"/>
    <property type="project" value="TreeGrafter"/>
</dbReference>
<dbReference type="PANTHER" id="PTHR11447:SF21">
    <property type="entry name" value="TUMOR PROTEIN P73"/>
    <property type="match status" value="1"/>
</dbReference>
<feature type="binding site" evidence="14">
    <location>
        <position position="188"/>
    </location>
    <ligand>
        <name>Zn(2+)</name>
        <dbReference type="ChEBI" id="CHEBI:29105"/>
    </ligand>
</feature>
<dbReference type="SMART" id="SM00454">
    <property type="entry name" value="SAM"/>
    <property type="match status" value="1"/>
</dbReference>
<dbReference type="GO" id="GO:0005813">
    <property type="term" value="C:centrosome"/>
    <property type="evidence" value="ECO:0007669"/>
    <property type="project" value="UniProtKB-SubCell"/>
</dbReference>
<comment type="cofactor">
    <cofactor evidence="14 17">
        <name>Zn(2+)</name>
        <dbReference type="ChEBI" id="CHEBI:29105"/>
    </cofactor>
    <text evidence="14 17">Binds 1 zinc ion per subunit.</text>
</comment>
<dbReference type="GO" id="GO:0046872">
    <property type="term" value="F:metal ion binding"/>
    <property type="evidence" value="ECO:0007669"/>
    <property type="project" value="UniProtKB-KW"/>
</dbReference>
<keyword evidence="13 17" id="KW-0539">Nucleus</keyword>
<dbReference type="Gene3D" id="4.10.170.10">
    <property type="entry name" value="p53-like tetramerisation domain"/>
    <property type="match status" value="1"/>
</dbReference>
<dbReference type="SUPFAM" id="SSF47769">
    <property type="entry name" value="SAM/Pointed domain"/>
    <property type="match status" value="1"/>
</dbReference>
<dbReference type="SUPFAM" id="SSF47719">
    <property type="entry name" value="p53 tetramerization domain"/>
    <property type="match status" value="1"/>
</dbReference>
<evidence type="ECO:0000256" key="16">
    <source>
        <dbReference type="PIRSR" id="PIRSR602117-3"/>
    </source>
</evidence>
<evidence type="ECO:0000256" key="4">
    <source>
        <dbReference type="ARBA" id="ARBA00022703"/>
    </source>
</evidence>
<evidence type="ECO:0000256" key="5">
    <source>
        <dbReference type="ARBA" id="ARBA00022723"/>
    </source>
</evidence>
<dbReference type="PRINTS" id="PR00386">
    <property type="entry name" value="P53SUPPRESSR"/>
</dbReference>
<evidence type="ECO:0000256" key="11">
    <source>
        <dbReference type="ARBA" id="ARBA00023159"/>
    </source>
</evidence>
<feature type="site" description="Interaction with DNA" evidence="15">
    <location>
        <position position="67"/>
    </location>
</feature>
<gene>
    <name evidence="21" type="primary">TP73</name>
</gene>
<name>A0A6P3QZY3_PTEVA</name>
<dbReference type="CDD" id="cd09571">
    <property type="entry name" value="SAM_tumor-p73"/>
    <property type="match status" value="1"/>
</dbReference>
<feature type="region of interest" description="Disordered" evidence="18">
    <location>
        <begin position="1"/>
        <end position="50"/>
    </location>
</feature>
<dbReference type="PANTHER" id="PTHR11447">
    <property type="entry name" value="CELLULAR TUMOR ANTIGEN P53"/>
    <property type="match status" value="1"/>
</dbReference>
<evidence type="ECO:0000256" key="3">
    <source>
        <dbReference type="ARBA" id="ARBA00006167"/>
    </source>
</evidence>
<evidence type="ECO:0000256" key="18">
    <source>
        <dbReference type="SAM" id="MobiDB-lite"/>
    </source>
</evidence>
<dbReference type="SUPFAM" id="SSF49417">
    <property type="entry name" value="p53-like transcription factors"/>
    <property type="match status" value="1"/>
</dbReference>
<keyword evidence="4 17" id="KW-0053">Apoptosis</keyword>
<keyword evidence="17" id="KW-0131">Cell cycle</keyword>
<comment type="subunit">
    <text evidence="17">Found in a complex with p53/TP53 and CABLES1.</text>
</comment>
<feature type="cross-link" description="Glycyl lysine isopeptide (Lys-Gly) (interchain with G-Cter in ubiquitin)" evidence="16">
    <location>
        <position position="244"/>
    </location>
</feature>
<evidence type="ECO:0000256" key="12">
    <source>
        <dbReference type="ARBA" id="ARBA00023163"/>
    </source>
</evidence>
<accession>A0A6P3QZY3</accession>
<dbReference type="KEGG" id="pvp:105299201"/>
<dbReference type="InterPro" id="IPR011615">
    <property type="entry name" value="p53_DNA-bd"/>
</dbReference>
<keyword evidence="17" id="KW-0963">Cytoplasm</keyword>
<reference evidence="21" key="1">
    <citation type="submission" date="2025-08" db="UniProtKB">
        <authorList>
            <consortium name="RefSeq"/>
        </authorList>
    </citation>
    <scope>IDENTIFICATION</scope>
    <source>
        <tissue evidence="21">Kidney</tissue>
    </source>
</reference>
<dbReference type="Pfam" id="PF07710">
    <property type="entry name" value="P53_tetramer"/>
    <property type="match status" value="1"/>
</dbReference>
<dbReference type="GO" id="GO:0000981">
    <property type="term" value="F:DNA-binding transcription factor activity, RNA polymerase II-specific"/>
    <property type="evidence" value="ECO:0007669"/>
    <property type="project" value="TreeGrafter"/>
</dbReference>
<evidence type="ECO:0000256" key="15">
    <source>
        <dbReference type="PIRSR" id="PIRSR602117-2"/>
    </source>
</evidence>
<evidence type="ECO:0000256" key="6">
    <source>
        <dbReference type="ARBA" id="ARBA00022824"/>
    </source>
</evidence>
<evidence type="ECO:0000256" key="13">
    <source>
        <dbReference type="ARBA" id="ARBA00023242"/>
    </source>
</evidence>
<keyword evidence="9 17" id="KW-0805">Transcription regulation</keyword>
<dbReference type="GO" id="GO:0051262">
    <property type="term" value="P:protein tetramerization"/>
    <property type="evidence" value="ECO:0007669"/>
    <property type="project" value="InterPro"/>
</dbReference>
<evidence type="ECO:0000256" key="2">
    <source>
        <dbReference type="ARBA" id="ARBA00004300"/>
    </source>
</evidence>
<dbReference type="InterPro" id="IPR013761">
    <property type="entry name" value="SAM/pointed_sf"/>
</dbReference>
<protein>
    <recommendedName>
        <fullName evidence="17">Tumor protein p73</fullName>
    </recommendedName>
</protein>
<keyword evidence="11 17" id="KW-0010">Activator</keyword>
<keyword evidence="6" id="KW-0256">Endoplasmic reticulum</keyword>
<feature type="binding site" evidence="14">
    <location>
        <position position="123"/>
    </location>
    <ligand>
        <name>Zn(2+)</name>
        <dbReference type="ChEBI" id="CHEBI:29105"/>
    </ligand>
</feature>
<dbReference type="FunFam" id="1.10.150.50:FF:000020">
    <property type="entry name" value="Tumor protein 63 (p63)"/>
    <property type="match status" value="1"/>
</dbReference>
<evidence type="ECO:0000256" key="14">
    <source>
        <dbReference type="PIRSR" id="PIRSR602117-1"/>
    </source>
</evidence>
<dbReference type="InterPro" id="IPR012346">
    <property type="entry name" value="p53/RUNT-type_TF_DNA-bd_sf"/>
</dbReference>
<sequence length="555" mass="60037">MDQMSSRAAPASPYTPEHAASVPTHSPYAQPSSTFDTMSPAPVIPSNTDYPGPHHFDVTFQQSSTAKSATWTYSPLLKKLYCQIAKTCPIQVKVSSPPPPGTAVRAMPVYKKAEHVTEVVKRCPNHELGRDFNEGQSAPASHLIRVEGNNLSQYVDDPVTGRQSVMVPYEPPQVNVSGLYMLPGEWVCAGPGGHADGPSSTGGSLGFVHPSGLLVGGERLARMVWQASRWLYRRWPACSPPLRKLFPPGLPAFKQSPPAIPVLGTNVKKRRHGDEDMYYMHVRGRENFEILMKVKESLELMELVPQQAVESYRQQQQLLQRPSPLQPPSYGPVNKVHGGVSRLPSVNQLVGQPPPHGSAAGPNLGPMGPGILNNHVHTLPANGEMSGSHGSQPMVSGSHCTPPPPYHADPSLVSFLTGLGCPNCIEYFTSQGLQSIYHLQNLTMEDLGALKIPEQYRVAIWRGLQDLKQGHDGGAQQLVRTSSNAATISIGSSGELQRQRVMEAVHFRVRHTITIPNRGGPGDPAAASPAPPGWGAGRCDDCRKVFCLVLGSTEQ</sequence>
<feature type="domain" description="SAM" evidence="19">
    <location>
        <begin position="404"/>
        <end position="470"/>
    </location>
</feature>
<dbReference type="GeneID" id="105299201"/>
<dbReference type="InterPro" id="IPR008967">
    <property type="entry name" value="p53-like_TF_DNA-bd_sf"/>
</dbReference>
<dbReference type="Gene3D" id="1.10.150.50">
    <property type="entry name" value="Transcription Factor, Ets-1"/>
    <property type="match status" value="1"/>
</dbReference>
<feature type="compositionally biased region" description="Polar residues" evidence="18">
    <location>
        <begin position="23"/>
        <end position="37"/>
    </location>
</feature>
<evidence type="ECO:0000256" key="17">
    <source>
        <dbReference type="RuleBase" id="RU003304"/>
    </source>
</evidence>